<dbReference type="SUPFAM" id="SSF50978">
    <property type="entry name" value="WD40 repeat-like"/>
    <property type="match status" value="1"/>
</dbReference>
<accession>A0AAV5A5M2</accession>
<protein>
    <recommendedName>
        <fullName evidence="6">WD repeat-containing protein 89</fullName>
    </recommendedName>
</protein>
<keyword evidence="5" id="KW-1185">Reference proteome</keyword>
<dbReference type="PANTHER" id="PTHR22889">
    <property type="entry name" value="WD REPEAT-CONTAINING PROTEIN 89"/>
    <property type="match status" value="1"/>
</dbReference>
<keyword evidence="1" id="KW-0853">WD repeat</keyword>
<evidence type="ECO:0000313" key="5">
    <source>
        <dbReference type="Proteomes" id="UP001050691"/>
    </source>
</evidence>
<evidence type="ECO:0000256" key="1">
    <source>
        <dbReference type="ARBA" id="ARBA00022574"/>
    </source>
</evidence>
<feature type="region of interest" description="Disordered" evidence="3">
    <location>
        <begin position="350"/>
        <end position="390"/>
    </location>
</feature>
<dbReference type="Gene3D" id="2.130.10.10">
    <property type="entry name" value="YVTN repeat-like/Quinoprotein amine dehydrogenase"/>
    <property type="match status" value="1"/>
</dbReference>
<dbReference type="Proteomes" id="UP001050691">
    <property type="component" value="Unassembled WGS sequence"/>
</dbReference>
<dbReference type="InterPro" id="IPR001680">
    <property type="entry name" value="WD40_rpt"/>
</dbReference>
<feature type="compositionally biased region" description="Basic and acidic residues" evidence="3">
    <location>
        <begin position="359"/>
        <end position="390"/>
    </location>
</feature>
<dbReference type="InterPro" id="IPR039328">
    <property type="entry name" value="WDR89"/>
</dbReference>
<name>A0AAV5A5M2_9AGAM</name>
<proteinExistence type="predicted"/>
<dbReference type="AlphaFoldDB" id="A0AAV5A5M2"/>
<dbReference type="InterPro" id="IPR015943">
    <property type="entry name" value="WD40/YVTN_repeat-like_dom_sf"/>
</dbReference>
<evidence type="ECO:0000256" key="3">
    <source>
        <dbReference type="SAM" id="MobiDB-lite"/>
    </source>
</evidence>
<dbReference type="PANTHER" id="PTHR22889:SF0">
    <property type="entry name" value="WD REPEAT-CONTAINING PROTEIN 89"/>
    <property type="match status" value="1"/>
</dbReference>
<organism evidence="4 5">
    <name type="scientific">Clathrus columnatus</name>
    <dbReference type="NCBI Taxonomy" id="1419009"/>
    <lineage>
        <taxon>Eukaryota</taxon>
        <taxon>Fungi</taxon>
        <taxon>Dikarya</taxon>
        <taxon>Basidiomycota</taxon>
        <taxon>Agaricomycotina</taxon>
        <taxon>Agaricomycetes</taxon>
        <taxon>Phallomycetidae</taxon>
        <taxon>Phallales</taxon>
        <taxon>Clathraceae</taxon>
        <taxon>Clathrus</taxon>
    </lineage>
</organism>
<gene>
    <name evidence="4" type="ORF">Clacol_001395</name>
</gene>
<dbReference type="EMBL" id="BPWL01000002">
    <property type="protein sequence ID" value="GJJ07195.1"/>
    <property type="molecule type" value="Genomic_DNA"/>
</dbReference>
<dbReference type="InterPro" id="IPR036322">
    <property type="entry name" value="WD40_repeat_dom_sf"/>
</dbReference>
<keyword evidence="2" id="KW-0677">Repeat</keyword>
<reference evidence="4" key="1">
    <citation type="submission" date="2021-10" db="EMBL/GenBank/DDBJ databases">
        <title>De novo Genome Assembly of Clathrus columnatus (Basidiomycota, Fungi) Using Illumina and Nanopore Sequence Data.</title>
        <authorList>
            <person name="Ogiso-Tanaka E."/>
            <person name="Itagaki H."/>
            <person name="Hosoya T."/>
            <person name="Hosaka K."/>
        </authorList>
    </citation>
    <scope>NUCLEOTIDE SEQUENCE</scope>
    <source>
        <strain evidence="4">MO-923</strain>
    </source>
</reference>
<comment type="caution">
    <text evidence="4">The sequence shown here is derived from an EMBL/GenBank/DDBJ whole genome shotgun (WGS) entry which is preliminary data.</text>
</comment>
<evidence type="ECO:0000256" key="2">
    <source>
        <dbReference type="ARBA" id="ARBA00022737"/>
    </source>
</evidence>
<evidence type="ECO:0008006" key="6">
    <source>
        <dbReference type="Google" id="ProtNLM"/>
    </source>
</evidence>
<dbReference type="SMART" id="SM00320">
    <property type="entry name" value="WD40"/>
    <property type="match status" value="2"/>
</dbReference>
<sequence length="390" mass="42916">MSPRLLSKASHSGSYIVSLASISPTSCAALATDSSKDNTLLFYKLSPTGLSLSKAVDLQGDRDTTSLRAINNDASGQNFYMTAHKNPGSVKAWDERQTKPLMHILDHIVYPPQNRNILSFDLSSNILATGTDLFSDDASIFYWDIRNTANPIHVHASTHSDDITVIQFHPNTSDTLLSASTDGLLSISQTNEADEDEAVVYVANWGCSIARADWFARNNGGQYGVWAGSDMETFGTWSQELDTLVDFGDIRDITMAERGNIDYLIDVFDYSQESGPFGVNSPILYFGSNQGDVALTTISDLSSRGKTLKLRESLAGGHIDAVVRSVLYNKPNELLLTGDEEGRLNAWKIQNNPIDEDGDSKMDDEISRGNLKRPLEDEQLEATKRGRYID</sequence>
<evidence type="ECO:0000313" key="4">
    <source>
        <dbReference type="EMBL" id="GJJ07195.1"/>
    </source>
</evidence>